<evidence type="ECO:0000313" key="6">
    <source>
        <dbReference type="Proteomes" id="UP000003806"/>
    </source>
</evidence>
<evidence type="ECO:0000256" key="2">
    <source>
        <dbReference type="ARBA" id="ARBA00022448"/>
    </source>
</evidence>
<dbReference type="AlphaFoldDB" id="H0UKT4"/>
<dbReference type="GO" id="GO:1901982">
    <property type="term" value="F:maltose binding"/>
    <property type="evidence" value="ECO:0007669"/>
    <property type="project" value="TreeGrafter"/>
</dbReference>
<dbReference type="RefSeq" id="WP_008521339.1">
    <property type="nucleotide sequence ID" value="NZ_CM001376.1"/>
</dbReference>
<dbReference type="EMBL" id="CM001376">
    <property type="protein sequence ID" value="EHM13293.1"/>
    <property type="molecule type" value="Genomic_DNA"/>
</dbReference>
<dbReference type="PANTHER" id="PTHR30061:SF50">
    <property type="entry name" value="MALTOSE_MALTODEXTRIN-BINDING PERIPLASMIC PROTEIN"/>
    <property type="match status" value="1"/>
</dbReference>
<feature type="chain" id="PRO_5003541439" evidence="4">
    <location>
        <begin position="25"/>
        <end position="426"/>
    </location>
</feature>
<evidence type="ECO:0000313" key="5">
    <source>
        <dbReference type="EMBL" id="EHM13293.1"/>
    </source>
</evidence>
<proteinExistence type="inferred from homology"/>
<dbReference type="SUPFAM" id="SSF53850">
    <property type="entry name" value="Periplasmic binding protein-like II"/>
    <property type="match status" value="1"/>
</dbReference>
<organism evidence="5 6">
    <name type="scientific">Jonquetella anthropi DSM 22815</name>
    <dbReference type="NCBI Taxonomy" id="885272"/>
    <lineage>
        <taxon>Bacteria</taxon>
        <taxon>Thermotogati</taxon>
        <taxon>Synergistota</taxon>
        <taxon>Synergistia</taxon>
        <taxon>Synergistales</taxon>
        <taxon>Dethiosulfovibrionaceae</taxon>
        <taxon>Jonquetella</taxon>
    </lineage>
</organism>
<keyword evidence="3 4" id="KW-0732">Signal</keyword>
<dbReference type="InterPro" id="IPR006059">
    <property type="entry name" value="SBP"/>
</dbReference>
<dbReference type="Gene3D" id="3.40.190.10">
    <property type="entry name" value="Periplasmic binding protein-like II"/>
    <property type="match status" value="2"/>
</dbReference>
<evidence type="ECO:0000256" key="1">
    <source>
        <dbReference type="ARBA" id="ARBA00008520"/>
    </source>
</evidence>
<sequence length="426" mass="47199">MKKFLSGVGVVLAAVGLFSAGAWAKEGGKTIQFWHAMTGENEAVLKDIAAKFNAQDEYNVELVFQGHYRDLFAKLEGAAKANNMPALAMIYNNRLVSYVLNGFAQPLDDMMADPKNGFTKEELADIPEFLRESSVWDGKHYALPFNKGTFLLLYNKKMLADKHIAVPTTWAELEAAAKALTDPEHKVYGLAFNQSVMIDGSQWVEQAGGHVYDEANDKITFNEEPGVKAYEFLVGLIRIGYARIAREEKYITGPFGRGEAAMGITQMSQLPNINEACKAGGIEYGAAPLPKDVRSASLFSGTNVAIFNTCPEADRQAAFRFLKFFLKPENQWEWGTRSGYLPLSWQILKSDKFKAFAEKEDPGKLAALPAFENGFIDPRIVNGYAIHDNMSKALDAILLENKPIKQALDDAAAQAWKEILEARKAF</sequence>
<dbReference type="OrthoDB" id="9795467at2"/>
<dbReference type="STRING" id="885272.JonanDRAFT_0920"/>
<reference evidence="5 6" key="1">
    <citation type="submission" date="2011-11" db="EMBL/GenBank/DDBJ databases">
        <title>The Noncontiguous Finished genome of Jonquetella anthropi DSM 22815.</title>
        <authorList>
            <consortium name="US DOE Joint Genome Institute (JGI-PGF)"/>
            <person name="Lucas S."/>
            <person name="Copeland A."/>
            <person name="Lapidus A."/>
            <person name="Glavina del Rio T."/>
            <person name="Dalin E."/>
            <person name="Tice H."/>
            <person name="Bruce D."/>
            <person name="Goodwin L."/>
            <person name="Pitluck S."/>
            <person name="Peters L."/>
            <person name="Mikhailova N."/>
            <person name="Held B."/>
            <person name="Kyrpides N."/>
            <person name="Mavromatis K."/>
            <person name="Ivanova N."/>
            <person name="Markowitz V."/>
            <person name="Cheng J.-F."/>
            <person name="Hugenholtz P."/>
            <person name="Woyke T."/>
            <person name="Wu D."/>
            <person name="Gronow S."/>
            <person name="Wellnitz S."/>
            <person name="Brambilla E."/>
            <person name="Klenk H.-P."/>
            <person name="Eisen J.A."/>
        </authorList>
    </citation>
    <scope>NUCLEOTIDE SEQUENCE [LARGE SCALE GENOMIC DNA]</scope>
    <source>
        <strain evidence="5 6">DSM 22815</strain>
    </source>
</reference>
<dbReference type="GO" id="GO:0042956">
    <property type="term" value="P:maltodextrin transmembrane transport"/>
    <property type="evidence" value="ECO:0007669"/>
    <property type="project" value="TreeGrafter"/>
</dbReference>
<keyword evidence="2" id="KW-0813">Transport</keyword>
<keyword evidence="5" id="KW-0762">Sugar transport</keyword>
<evidence type="ECO:0000256" key="4">
    <source>
        <dbReference type="SAM" id="SignalP"/>
    </source>
</evidence>
<accession>H0UKT4</accession>
<dbReference type="GO" id="GO:0055052">
    <property type="term" value="C:ATP-binding cassette (ABC) transporter complex, substrate-binding subunit-containing"/>
    <property type="evidence" value="ECO:0007669"/>
    <property type="project" value="TreeGrafter"/>
</dbReference>
<evidence type="ECO:0000256" key="3">
    <source>
        <dbReference type="ARBA" id="ARBA00022729"/>
    </source>
</evidence>
<dbReference type="Pfam" id="PF13416">
    <property type="entry name" value="SBP_bac_8"/>
    <property type="match status" value="1"/>
</dbReference>
<dbReference type="CDD" id="cd14748">
    <property type="entry name" value="PBP2_UgpB"/>
    <property type="match status" value="1"/>
</dbReference>
<gene>
    <name evidence="5" type="ORF">JonanDRAFT_0920</name>
</gene>
<dbReference type="PANTHER" id="PTHR30061">
    <property type="entry name" value="MALTOSE-BINDING PERIPLASMIC PROTEIN"/>
    <property type="match status" value="1"/>
</dbReference>
<dbReference type="eggNOG" id="COG1653">
    <property type="taxonomic scope" value="Bacteria"/>
</dbReference>
<keyword evidence="6" id="KW-1185">Reference proteome</keyword>
<dbReference type="Proteomes" id="UP000003806">
    <property type="component" value="Chromosome"/>
</dbReference>
<protein>
    <submittedName>
        <fullName evidence="5">ABC-type sugar transport system, periplasmic component</fullName>
    </submittedName>
</protein>
<comment type="similarity">
    <text evidence="1">Belongs to the bacterial solute-binding protein 1 family.</text>
</comment>
<name>H0UKT4_9BACT</name>
<dbReference type="HOGENOM" id="CLU_031285_3_1_0"/>
<dbReference type="GO" id="GO:0015768">
    <property type="term" value="P:maltose transport"/>
    <property type="evidence" value="ECO:0007669"/>
    <property type="project" value="TreeGrafter"/>
</dbReference>
<feature type="signal peptide" evidence="4">
    <location>
        <begin position="1"/>
        <end position="24"/>
    </location>
</feature>